<organism evidence="3 4">
    <name type="scientific">Streptomyces antimycoticus</name>
    <dbReference type="NCBI Taxonomy" id="68175"/>
    <lineage>
        <taxon>Bacteria</taxon>
        <taxon>Bacillati</taxon>
        <taxon>Actinomycetota</taxon>
        <taxon>Actinomycetes</taxon>
        <taxon>Kitasatosporales</taxon>
        <taxon>Streptomycetaceae</taxon>
        <taxon>Streptomyces</taxon>
        <taxon>Streptomyces violaceusniger group</taxon>
    </lineage>
</organism>
<protein>
    <submittedName>
        <fullName evidence="3">Transcriptional regulator</fullName>
    </submittedName>
</protein>
<sequence length="724" mass="77499">MDALFDLDAVTDTGGQPGGLPAPVERRRLREESQLTLHQVADACGVSEATVQAWEGGTTPRGNNASTYLHLLSGLRAYLTTTPTPQPPVAQAPDWAALGALKHEIPTLAATPAPCVRCQQPTPQRVGGHPQHLGTRCPPPATSQTPPAPPTVPAPAPAAPPQRPPLPSSPHRPSRAPHQPSPSPTRLSLPAIRSRATANGPLAVLEASPQELTAHLADGRTLSCPANDLRTLLAWTVHNALGAAPLRPDALPAGPLLVLTPSALARLSLPATPPDAAQRHPRSDHPLLRQLRAIGWQTDDNGLGPWMRLYPSTGDPACDSIHLAVTDWGALHRDAWNLAPDLDAHHLADALGQYASLVRTPVGPPGACGHQLMSDVRPSAHRHAVTHTLVNSGMRGALTAPVDPAPCEAPPGHQLASHRAEDEALADSDIDWWRPPTAEEVTREHVVCLAVNLYHFAGSNAIRVADGPAHHVHHPTFNPKTPGSWLADLSAMPHRPLLPPAFAGSGLTWHTTPAIAYAAEHRAKPQPVQGWLRTAPASPYLDPWYRRIRLARLAVLERLGITDSMEIPDLLDALSALPQADGIQRALLHAIHTTVDGAFQALAQPPTQPDQAGLAAWPTPQQPTWRPDLHAAIIANARANLHRKLCSTARDGHYPLAIAVDHVLYATRTPHLSEITDTPNSGFRIGISPGHVRPVTVRPMQWFRDRCAEGLNAAQVLKETCPSW</sequence>
<evidence type="ECO:0000259" key="2">
    <source>
        <dbReference type="PROSITE" id="PS50943"/>
    </source>
</evidence>
<dbReference type="GO" id="GO:0003677">
    <property type="term" value="F:DNA binding"/>
    <property type="evidence" value="ECO:0007669"/>
    <property type="project" value="InterPro"/>
</dbReference>
<evidence type="ECO:0000313" key="3">
    <source>
        <dbReference type="EMBL" id="BBJ37416.1"/>
    </source>
</evidence>
<evidence type="ECO:0000313" key="4">
    <source>
        <dbReference type="Proteomes" id="UP000463951"/>
    </source>
</evidence>
<dbReference type="InterPro" id="IPR010982">
    <property type="entry name" value="Lambda_DNA-bd_dom_sf"/>
</dbReference>
<proteinExistence type="predicted"/>
<name>A0A499UKQ7_9ACTN</name>
<dbReference type="CDD" id="cd00093">
    <property type="entry name" value="HTH_XRE"/>
    <property type="match status" value="1"/>
</dbReference>
<dbReference type="Gene3D" id="1.10.260.40">
    <property type="entry name" value="lambda repressor-like DNA-binding domains"/>
    <property type="match status" value="1"/>
</dbReference>
<dbReference type="Proteomes" id="UP000463951">
    <property type="component" value="Chromosome"/>
</dbReference>
<feature type="domain" description="HTH cro/C1-type" evidence="2">
    <location>
        <begin position="27"/>
        <end position="79"/>
    </location>
</feature>
<dbReference type="InterPro" id="IPR001387">
    <property type="entry name" value="Cro/C1-type_HTH"/>
</dbReference>
<dbReference type="SUPFAM" id="SSF47413">
    <property type="entry name" value="lambda repressor-like DNA-binding domains"/>
    <property type="match status" value="1"/>
</dbReference>
<gene>
    <name evidence="3" type="ORF">SSPO_001340</name>
</gene>
<accession>A0A499UKQ7</accession>
<evidence type="ECO:0000256" key="1">
    <source>
        <dbReference type="SAM" id="MobiDB-lite"/>
    </source>
</evidence>
<dbReference type="AlphaFoldDB" id="A0A499UKQ7"/>
<dbReference type="NCBIfam" id="NF047542">
    <property type="entry name" value="telomere_Tap"/>
    <property type="match status" value="1"/>
</dbReference>
<feature type="region of interest" description="Disordered" evidence="1">
    <location>
        <begin position="121"/>
        <end position="188"/>
    </location>
</feature>
<dbReference type="PROSITE" id="PS50943">
    <property type="entry name" value="HTH_CROC1"/>
    <property type="match status" value="1"/>
</dbReference>
<feature type="compositionally biased region" description="Pro residues" evidence="1">
    <location>
        <begin position="137"/>
        <end position="170"/>
    </location>
</feature>
<dbReference type="EMBL" id="AP019620">
    <property type="protein sequence ID" value="BBJ37416.1"/>
    <property type="molecule type" value="Genomic_DNA"/>
</dbReference>
<reference evidence="3 4" key="1">
    <citation type="journal article" date="2020" name="Int. J. Syst. Evol. Microbiol.">
        <title>Reclassification of Streptomyces castelarensis and Streptomyces sporoclivatus as later heterotypic synonyms of Streptomyces antimycoticus.</title>
        <authorList>
            <person name="Komaki H."/>
            <person name="Tamura T."/>
        </authorList>
    </citation>
    <scope>NUCLEOTIDE SEQUENCE [LARGE SCALE GENOMIC DNA]</scope>
    <source>
        <strain evidence="3 4">NBRC 100767</strain>
    </source>
</reference>